<dbReference type="Proteomes" id="UP001169719">
    <property type="component" value="Unassembled WGS sequence"/>
</dbReference>
<gene>
    <name evidence="2" type="ORF">QWJ08_16430</name>
</gene>
<evidence type="ECO:0000256" key="1">
    <source>
        <dbReference type="SAM" id="SignalP"/>
    </source>
</evidence>
<dbReference type="InterPro" id="IPR045748">
    <property type="entry name" value="DcaP"/>
</dbReference>
<dbReference type="EMBL" id="JAUEOZ010000002">
    <property type="protein sequence ID" value="MDN2482930.1"/>
    <property type="molecule type" value="Genomic_DNA"/>
</dbReference>
<organism evidence="2 3">
    <name type="scientific">Vibrio agarivorans</name>
    <dbReference type="NCBI Taxonomy" id="153622"/>
    <lineage>
        <taxon>Bacteria</taxon>
        <taxon>Pseudomonadati</taxon>
        <taxon>Pseudomonadota</taxon>
        <taxon>Gammaproteobacteria</taxon>
        <taxon>Vibrionales</taxon>
        <taxon>Vibrionaceae</taxon>
        <taxon>Vibrio</taxon>
    </lineage>
</organism>
<evidence type="ECO:0000313" key="2">
    <source>
        <dbReference type="EMBL" id="MDN2482930.1"/>
    </source>
</evidence>
<keyword evidence="1" id="KW-0732">Signal</keyword>
<proteinExistence type="predicted"/>
<dbReference type="RefSeq" id="WP_289962983.1">
    <property type="nucleotide sequence ID" value="NZ_JAUEOZ010000002.1"/>
</dbReference>
<accession>A0ABT7Y4P3</accession>
<reference evidence="2" key="1">
    <citation type="submission" date="2024-05" db="EMBL/GenBank/DDBJ databases">
        <title>Genome Sequences of Four Agar- Degrading Marine Bacteria.</title>
        <authorList>
            <person name="Phillips E.K."/>
            <person name="Shaffer J.C."/>
            <person name="Henson M.W."/>
            <person name="Temperton B."/>
            <person name="Thrash C.J."/>
            <person name="Martin M.O."/>
        </authorList>
    </citation>
    <scope>NUCLEOTIDE SEQUENCE</scope>
    <source>
        <strain evidence="2">EKP203</strain>
    </source>
</reference>
<comment type="caution">
    <text evidence="2">The sequence shown here is derived from an EMBL/GenBank/DDBJ whole genome shotgun (WGS) entry which is preliminary data.</text>
</comment>
<feature type="chain" id="PRO_5046942041" evidence="1">
    <location>
        <begin position="22"/>
        <end position="376"/>
    </location>
</feature>
<protein>
    <submittedName>
        <fullName evidence="2">DcaP family trimeric outer membrane transporter</fullName>
    </submittedName>
</protein>
<keyword evidence="3" id="KW-1185">Reference proteome</keyword>
<sequence length="376" mass="41591">MQIKHSLLGLAVLTSPVIVMASNTAFSVGGTIHTVLMHDSNVAGVGVNVPANALYNKSNHSDTKLDASLSQLRFGSNTELSSGDGLSTKVVMDFNNDNNSSMSPRLREAYLRWQTPAGDVIAGQTWSTFMDMRNYPKTLVEPTLSGVVFKRQPQIRWSSDIGQWKYELAIEEGTNSDIVDVAESEVTGNSIDTSGSLPDFVVALEWSNENAWVRATSAMSNARLYNDGAHQSEFIYGVQLSGGIDITERDRFTLLLNHVEGMERYLLGLSGIGPTWNASQSRIELYRTSSVMSSFTHGWSDTVSSTLTYSYVEPEQPSALHGSEAFSSTQYGYVNVLWDAEENLTLGIEYQYAQFERTTNKSEDNHRLLVGVKWTY</sequence>
<evidence type="ECO:0000313" key="3">
    <source>
        <dbReference type="Proteomes" id="UP001169719"/>
    </source>
</evidence>
<dbReference type="Pfam" id="PF19577">
    <property type="entry name" value="DcaP"/>
    <property type="match status" value="1"/>
</dbReference>
<name>A0ABT7Y4P3_9VIBR</name>
<feature type="signal peptide" evidence="1">
    <location>
        <begin position="1"/>
        <end position="21"/>
    </location>
</feature>
<dbReference type="SUPFAM" id="SSF56935">
    <property type="entry name" value="Porins"/>
    <property type="match status" value="1"/>
</dbReference>